<dbReference type="Gene3D" id="3.10.310.10">
    <property type="entry name" value="Diaminopimelate Epimerase, Chain A, domain 1"/>
    <property type="match status" value="2"/>
</dbReference>
<dbReference type="NCBIfam" id="TIGR00654">
    <property type="entry name" value="PhzF_family"/>
    <property type="match status" value="1"/>
</dbReference>
<reference evidence="1 2" key="1">
    <citation type="submission" date="2024-04" db="EMBL/GenBank/DDBJ databases">
        <title>Complete genome sequence of Fusarium acuminatum.</title>
        <authorList>
            <person name="Lan B."/>
        </authorList>
    </citation>
    <scope>NUCLEOTIDE SEQUENCE [LARGE SCALE GENOMIC DNA]</scope>
    <source>
        <strain evidence="1">1A</strain>
    </source>
</reference>
<protein>
    <submittedName>
        <fullName evidence="1">Phenazine biosynthesis-like protein</fullName>
    </submittedName>
</protein>
<dbReference type="PANTHER" id="PTHR13774">
    <property type="entry name" value="PHENAZINE BIOSYNTHESIS PROTEIN"/>
    <property type="match status" value="1"/>
</dbReference>
<name>A0ABZ2X219_9HYPO</name>
<dbReference type="Proteomes" id="UP001489902">
    <property type="component" value="Chromosome 4"/>
</dbReference>
<keyword evidence="2" id="KW-1185">Reference proteome</keyword>
<dbReference type="InterPro" id="IPR003719">
    <property type="entry name" value="Phenazine_PhzF-like"/>
</dbReference>
<proteinExistence type="predicted"/>
<organism evidence="1 2">
    <name type="scientific">Fusarium acuminatum</name>
    <dbReference type="NCBI Taxonomy" id="5515"/>
    <lineage>
        <taxon>Eukaryota</taxon>
        <taxon>Fungi</taxon>
        <taxon>Dikarya</taxon>
        <taxon>Ascomycota</taxon>
        <taxon>Pezizomycotina</taxon>
        <taxon>Sordariomycetes</taxon>
        <taxon>Hypocreomycetidae</taxon>
        <taxon>Hypocreales</taxon>
        <taxon>Nectriaceae</taxon>
        <taxon>Fusarium</taxon>
        <taxon>Fusarium tricinctum species complex</taxon>
    </lineage>
</organism>
<dbReference type="Pfam" id="PF02567">
    <property type="entry name" value="PhzC-PhzF"/>
    <property type="match status" value="1"/>
</dbReference>
<dbReference type="SUPFAM" id="SSF54506">
    <property type="entry name" value="Diaminopimelate epimerase-like"/>
    <property type="match status" value="1"/>
</dbReference>
<gene>
    <name evidence="1" type="ORF">QYS62_008239</name>
</gene>
<dbReference type="PIRSF" id="PIRSF016184">
    <property type="entry name" value="PhzC_PhzF"/>
    <property type="match status" value="1"/>
</dbReference>
<accession>A0ABZ2X219</accession>
<sequence>MASEKLFYLLYRFKGNQVAIVQVGDTPLSPVQMQMIAREFNFSETVFLHRNNDGEISVKIYTPQNEMDFAGHPVIGTGHAIFGRLLPNLEDQKSSLTTHVLTNAGPVELNYDPTTGFVTAEVPHNIHIHHHPTTVQQLLETQPGLKSHLSTMQPRFPAISIVKGVTYTLADLSSHPEIFMGLKPGPSQTTKLDDGWSPSFTGTMYYIKSSPYKEDDTIVQKLRVRMIAINLEDPACGSGSCALSVYLALQQGGSGAKFRFLIEQGKEIGRDSSIKVDVILNDQGTGIAHIFLAGQATPVMEGTLSLPN</sequence>
<dbReference type="PANTHER" id="PTHR13774:SF32">
    <property type="entry name" value="ANTISENSE-ENHANCING SEQUENCE 1"/>
    <property type="match status" value="1"/>
</dbReference>
<evidence type="ECO:0000313" key="2">
    <source>
        <dbReference type="Proteomes" id="UP001489902"/>
    </source>
</evidence>
<evidence type="ECO:0000313" key="1">
    <source>
        <dbReference type="EMBL" id="WZH47097.1"/>
    </source>
</evidence>
<dbReference type="EMBL" id="CP151263">
    <property type="protein sequence ID" value="WZH47097.1"/>
    <property type="molecule type" value="Genomic_DNA"/>
</dbReference>